<organism evidence="3">
    <name type="scientific">marine metagenome</name>
    <dbReference type="NCBI Taxonomy" id="408172"/>
    <lineage>
        <taxon>unclassified sequences</taxon>
        <taxon>metagenomes</taxon>
        <taxon>ecological metagenomes</taxon>
    </lineage>
</organism>
<dbReference type="AlphaFoldDB" id="A0A381WQ23"/>
<feature type="domain" description="DUF7133" evidence="2">
    <location>
        <begin position="282"/>
        <end position="659"/>
    </location>
</feature>
<reference evidence="3" key="1">
    <citation type="submission" date="2018-05" db="EMBL/GenBank/DDBJ databases">
        <authorList>
            <person name="Lanie J.A."/>
            <person name="Ng W.-L."/>
            <person name="Kazmierczak K.M."/>
            <person name="Andrzejewski T.M."/>
            <person name="Davidsen T.M."/>
            <person name="Wayne K.J."/>
            <person name="Tettelin H."/>
            <person name="Glass J.I."/>
            <person name="Rusch D."/>
            <person name="Podicherti R."/>
            <person name="Tsui H.-C.T."/>
            <person name="Winkler M.E."/>
        </authorList>
    </citation>
    <scope>NUCLEOTIDE SEQUENCE</scope>
</reference>
<proteinExistence type="predicted"/>
<dbReference type="Pfam" id="PF06283">
    <property type="entry name" value="ThuA"/>
    <property type="match status" value="1"/>
</dbReference>
<dbReference type="SUPFAM" id="SSF50952">
    <property type="entry name" value="Soluble quinoprotein glucose dehydrogenase"/>
    <property type="match status" value="1"/>
</dbReference>
<evidence type="ECO:0000313" key="3">
    <source>
        <dbReference type="EMBL" id="SVA54381.1"/>
    </source>
</evidence>
<dbReference type="SUPFAM" id="SSF52317">
    <property type="entry name" value="Class I glutamine amidotransferase-like"/>
    <property type="match status" value="1"/>
</dbReference>
<dbReference type="PANTHER" id="PTHR33546:SF1">
    <property type="entry name" value="LARGE, MULTIFUNCTIONAL SECRETED PROTEIN"/>
    <property type="match status" value="1"/>
</dbReference>
<sequence length="699" mass="77375">MIPFVNMRRSLLFLLLLSLLFGSASAKPIRVLFLGHESEHHNSNKFYPMLAKGLGRDAIYFDYVTTVEGALGDAAYLNKFDALLLYANHGKITPGQWKNLKGYVEGGGGFVPVHCASWCFGNEPGFDQLVGGRFASHKTGTFTAKVVDSKHPAMAGVKEFEAWDETYKHRNHNKKDRQVLMVREVAEKGDNITEPEPWTWVRTQGKGRVFYTASGHDERVWKQPAFHQLLKAGILWSVGDARKQSYEKFIAGRAPLKYEKRDNIPNYEKRSEPLPYQFPLSAKDSMDYTQAPVGFRLELFASEPDVINPIGLAWDERGRLWVAETVDYPNEMTPNRVGNDKIKILEDTDGDGKCDKVTVFAEGLNIPTSLTFSRGGVIVAHVPDFLFLKDTDGDDKADVREVLNTGWGTGDTHAGPSNLRYGFDNWIWGTVGYSGYRGEVGGKKLGFGSGVFRIKPDGSQLEFMHQFNNNTWGLGFNSSGDVFGSTANNNPSFFCGIPATAYGSGKRGMSARMIATDRSFHPITPNIRQVDAFNNYTAGAGQTVATSAGFPESYREKVAFISGPTGHLLGKYHLSRAGSGYKAKNGYAFLASADEWFSPVAAEVGPDGNLWVADWYNFIIQHNPTPSLARAGYDAKRGKGNAHINPNRDRGHGRIYRVVWDKAPEAKIKSLAGASDAELVAAMDSDNLFWRQTAQRLLV</sequence>
<feature type="non-terminal residue" evidence="3">
    <location>
        <position position="1"/>
    </location>
</feature>
<protein>
    <submittedName>
        <fullName evidence="3">Uncharacterized protein</fullName>
    </submittedName>
</protein>
<dbReference type="EMBL" id="UINC01012453">
    <property type="protein sequence ID" value="SVA54381.1"/>
    <property type="molecule type" value="Genomic_DNA"/>
</dbReference>
<dbReference type="InterPro" id="IPR011041">
    <property type="entry name" value="Quinoprot_gluc/sorb_DH_b-prop"/>
</dbReference>
<evidence type="ECO:0000259" key="1">
    <source>
        <dbReference type="Pfam" id="PF06283"/>
    </source>
</evidence>
<dbReference type="InterPro" id="IPR055557">
    <property type="entry name" value="DUF7133"/>
</dbReference>
<feature type="domain" description="ThuA-like" evidence="1">
    <location>
        <begin position="30"/>
        <end position="236"/>
    </location>
</feature>
<accession>A0A381WQ23</accession>
<feature type="non-terminal residue" evidence="3">
    <location>
        <position position="699"/>
    </location>
</feature>
<dbReference type="PANTHER" id="PTHR33546">
    <property type="entry name" value="LARGE, MULTIFUNCTIONAL SECRETED PROTEIN-RELATED"/>
    <property type="match status" value="1"/>
</dbReference>
<dbReference type="InterPro" id="IPR013428">
    <property type="entry name" value="Membrane-bound_put_N"/>
</dbReference>
<evidence type="ECO:0000259" key="2">
    <source>
        <dbReference type="Pfam" id="PF23500"/>
    </source>
</evidence>
<dbReference type="InterPro" id="IPR029062">
    <property type="entry name" value="Class_I_gatase-like"/>
</dbReference>
<dbReference type="NCBIfam" id="TIGR02604">
    <property type="entry name" value="Piru_Ver_Nterm"/>
    <property type="match status" value="1"/>
</dbReference>
<dbReference type="InterPro" id="IPR011042">
    <property type="entry name" value="6-blade_b-propeller_TolB-like"/>
</dbReference>
<dbReference type="Pfam" id="PF23500">
    <property type="entry name" value="DUF7133"/>
    <property type="match status" value="1"/>
</dbReference>
<gene>
    <name evidence="3" type="ORF">METZ01_LOCUS107235</name>
</gene>
<name>A0A381WQ23_9ZZZZ</name>
<dbReference type="Gene3D" id="3.40.50.880">
    <property type="match status" value="1"/>
</dbReference>
<dbReference type="Gene3D" id="2.120.10.30">
    <property type="entry name" value="TolB, C-terminal domain"/>
    <property type="match status" value="1"/>
</dbReference>
<dbReference type="InterPro" id="IPR029010">
    <property type="entry name" value="ThuA-like"/>
</dbReference>